<dbReference type="EMBL" id="EF101928">
    <property type="protein sequence ID" value="ABT16461.1"/>
    <property type="molecule type" value="Genomic_DNA"/>
</dbReference>
<evidence type="ECO:0000313" key="1">
    <source>
        <dbReference type="EMBL" id="ABT16461.1"/>
    </source>
</evidence>
<organism evidence="1 2">
    <name type="scientific">Chlorovirus heliozoae</name>
    <dbReference type="NCBI Taxonomy" id="322019"/>
    <lineage>
        <taxon>Viruses</taxon>
        <taxon>Varidnaviria</taxon>
        <taxon>Bamfordvirae</taxon>
        <taxon>Nucleocytoviricota</taxon>
        <taxon>Megaviricetes</taxon>
        <taxon>Algavirales</taxon>
        <taxon>Phycodnaviridae</taxon>
        <taxon>Chlorovirus</taxon>
    </lineage>
</organism>
<sequence length="140" mass="16480">MARTCSFLQVQAAYYNRRKYLILNSGNVLPLQILTNTLPNFVLNVKVLSTLQEREVWEEFVLSKQFRKFVNHVRVRKEVLAFRGLVAVKWNLDLCEHVLELFFKTRAEFDCRKTRDHVRDGVDVVVVCGISKLLQELLHF</sequence>
<evidence type="ECO:0000313" key="2">
    <source>
        <dbReference type="Proteomes" id="UP000202420"/>
    </source>
</evidence>
<accession>A7K8T7</accession>
<proteinExistence type="predicted"/>
<dbReference type="GeneID" id="5470585"/>
<keyword evidence="2" id="KW-1185">Reference proteome</keyword>
<dbReference type="KEGG" id="vg:5470585"/>
<protein>
    <submittedName>
        <fullName evidence="1">Uncharacterized protein z327L</fullName>
    </submittedName>
</protein>
<reference evidence="1 2" key="1">
    <citation type="submission" date="2006-09" db="EMBL/GenBank/DDBJ databases">
        <title>Sequence and annotation of the 288-kb ATCV-1 virus that infects an endosymbiotic Chlorella strain of the heliozoon Acanthocystis turfacea.</title>
        <authorList>
            <person name="Fitzgerald L.A."/>
            <person name="Graves M.V."/>
            <person name="Li X."/>
            <person name="Pfitzner A.J.P."/>
            <person name="Hartigan J."/>
            <person name="Van Etten J.L."/>
        </authorList>
    </citation>
    <scope>NUCLEOTIDE SEQUENCE [LARGE SCALE GENOMIC DNA]</scope>
    <source>
        <strain evidence="1 2">ATCV-1</strain>
    </source>
</reference>
<gene>
    <name evidence="1" type="primary">z327L</name>
    <name evidence="1" type="ORF">ATCV1_z327L</name>
</gene>
<dbReference type="RefSeq" id="YP_001426808.1">
    <property type="nucleotide sequence ID" value="NC_008724.1"/>
</dbReference>
<name>A7K8T7_9PHYC</name>
<dbReference type="Proteomes" id="UP000202420">
    <property type="component" value="Segment"/>
</dbReference>